<feature type="transmembrane region" description="Helical" evidence="6">
    <location>
        <begin position="205"/>
        <end position="226"/>
    </location>
</feature>
<organism evidence="8 9">
    <name type="scientific">Panagrellus redivivus</name>
    <name type="common">Microworm</name>
    <dbReference type="NCBI Taxonomy" id="6233"/>
    <lineage>
        <taxon>Eukaryota</taxon>
        <taxon>Metazoa</taxon>
        <taxon>Ecdysozoa</taxon>
        <taxon>Nematoda</taxon>
        <taxon>Chromadorea</taxon>
        <taxon>Rhabditida</taxon>
        <taxon>Tylenchina</taxon>
        <taxon>Panagrolaimomorpha</taxon>
        <taxon>Panagrolaimoidea</taxon>
        <taxon>Panagrolaimidae</taxon>
        <taxon>Panagrellus</taxon>
    </lineage>
</organism>
<comment type="subcellular location">
    <subcellularLocation>
        <location evidence="1">Membrane</location>
        <topology evidence="1">Multi-pass membrane protein</topology>
    </subcellularLocation>
</comment>
<dbReference type="Proteomes" id="UP000492821">
    <property type="component" value="Unassembled WGS sequence"/>
</dbReference>
<evidence type="ECO:0000313" key="9">
    <source>
        <dbReference type="WBParaSite" id="Pan_g4382.t1"/>
    </source>
</evidence>
<feature type="transmembrane region" description="Helical" evidence="6">
    <location>
        <begin position="53"/>
        <end position="75"/>
    </location>
</feature>
<keyword evidence="5 6" id="KW-0472">Membrane</keyword>
<dbReference type="InterPro" id="IPR020846">
    <property type="entry name" value="MFS_dom"/>
</dbReference>
<name>A0A7E4VWI2_PANRE</name>
<keyword evidence="8" id="KW-1185">Reference proteome</keyword>
<feature type="transmembrane region" description="Helical" evidence="6">
    <location>
        <begin position="169"/>
        <end position="193"/>
    </location>
</feature>
<evidence type="ECO:0000256" key="2">
    <source>
        <dbReference type="ARBA" id="ARBA00022448"/>
    </source>
</evidence>
<reference evidence="8" key="1">
    <citation type="journal article" date="2013" name="Genetics">
        <title>The draft genome and transcriptome of Panagrellus redivivus are shaped by the harsh demands of a free-living lifestyle.</title>
        <authorList>
            <person name="Srinivasan J."/>
            <person name="Dillman A.R."/>
            <person name="Macchietto M.G."/>
            <person name="Heikkinen L."/>
            <person name="Lakso M."/>
            <person name="Fracchia K.M."/>
            <person name="Antoshechkin I."/>
            <person name="Mortazavi A."/>
            <person name="Wong G."/>
            <person name="Sternberg P.W."/>
        </authorList>
    </citation>
    <scope>NUCLEOTIDE SEQUENCE [LARGE SCALE GENOMIC DNA]</scope>
    <source>
        <strain evidence="8">MT8872</strain>
    </source>
</reference>
<proteinExistence type="predicted"/>
<dbReference type="InterPro" id="IPR036259">
    <property type="entry name" value="MFS_trans_sf"/>
</dbReference>
<dbReference type="WBParaSite" id="Pan_g4382.t1">
    <property type="protein sequence ID" value="Pan_g4382.t1"/>
    <property type="gene ID" value="Pan_g4382"/>
</dbReference>
<evidence type="ECO:0000256" key="3">
    <source>
        <dbReference type="ARBA" id="ARBA00022692"/>
    </source>
</evidence>
<protein>
    <submittedName>
        <fullName evidence="9">MFS domain-containing protein</fullName>
    </submittedName>
</protein>
<dbReference type="GO" id="GO:0005366">
    <property type="term" value="F:myo-inositol:proton symporter activity"/>
    <property type="evidence" value="ECO:0007669"/>
    <property type="project" value="TreeGrafter"/>
</dbReference>
<evidence type="ECO:0000256" key="4">
    <source>
        <dbReference type="ARBA" id="ARBA00022989"/>
    </source>
</evidence>
<evidence type="ECO:0000256" key="6">
    <source>
        <dbReference type="SAM" id="Phobius"/>
    </source>
</evidence>
<evidence type="ECO:0000256" key="5">
    <source>
        <dbReference type="ARBA" id="ARBA00023136"/>
    </source>
</evidence>
<accession>A0A7E4VWI2</accession>
<feature type="transmembrane region" description="Helical" evidence="6">
    <location>
        <begin position="23"/>
        <end position="44"/>
    </location>
</feature>
<dbReference type="InterPro" id="IPR005828">
    <property type="entry name" value="MFS_sugar_transport-like"/>
</dbReference>
<dbReference type="InterPro" id="IPR050814">
    <property type="entry name" value="Myo-inositol_Transporter"/>
</dbReference>
<evidence type="ECO:0000313" key="8">
    <source>
        <dbReference type="Proteomes" id="UP000492821"/>
    </source>
</evidence>
<evidence type="ECO:0000256" key="1">
    <source>
        <dbReference type="ARBA" id="ARBA00004141"/>
    </source>
</evidence>
<dbReference type="PROSITE" id="PS50850">
    <property type="entry name" value="MFS"/>
    <property type="match status" value="1"/>
</dbReference>
<dbReference type="Pfam" id="PF00083">
    <property type="entry name" value="Sugar_tr"/>
    <property type="match status" value="2"/>
</dbReference>
<dbReference type="SUPFAM" id="SSF103473">
    <property type="entry name" value="MFS general substrate transporter"/>
    <property type="match status" value="1"/>
</dbReference>
<keyword evidence="4 6" id="KW-1133">Transmembrane helix</keyword>
<evidence type="ECO:0000259" key="7">
    <source>
        <dbReference type="PROSITE" id="PS50850"/>
    </source>
</evidence>
<feature type="domain" description="Major facilitator superfamily (MFS) profile" evidence="7">
    <location>
        <begin position="1"/>
        <end position="260"/>
    </location>
</feature>
<dbReference type="Gene3D" id="1.20.1250.20">
    <property type="entry name" value="MFS general substrate transporter like domains"/>
    <property type="match status" value="2"/>
</dbReference>
<sequence length="310" mass="34397">MSEFRYYTGDIIKSAGVKNNHTIIWLSAVVSSFNFFASLIPIFFIERIGRRKILIGSTIGVVIALLMMGGSFLVVNRDTALVGTDFPKPTTHISNFDHCASYSNCDYCVTDESCGFCSPNIGDTSTPGACLPVSNTYPDDYSSFGACASNANASTFEWRSKFCTTKYTMLPLVVMVIYLICFASGLTTAPWVLNAEIYPLWARSTCVGASTATNWMFNLLISATFLTLSEAITKYGTFFLYAFLTSIGVVIFVFFVPETKNKSLVEIEELFKMRRNQMKTTRKPKLILTTDVSGCPDYGKVVKDSDLLRF</sequence>
<keyword evidence="3 6" id="KW-0812">Transmembrane</keyword>
<dbReference type="GO" id="GO:0016324">
    <property type="term" value="C:apical plasma membrane"/>
    <property type="evidence" value="ECO:0007669"/>
    <property type="project" value="TreeGrafter"/>
</dbReference>
<reference evidence="9" key="2">
    <citation type="submission" date="2020-10" db="UniProtKB">
        <authorList>
            <consortium name="WormBaseParasite"/>
        </authorList>
    </citation>
    <scope>IDENTIFICATION</scope>
</reference>
<dbReference type="PANTHER" id="PTHR48020">
    <property type="entry name" value="PROTON MYO-INOSITOL COTRANSPORTER"/>
    <property type="match status" value="1"/>
</dbReference>
<feature type="transmembrane region" description="Helical" evidence="6">
    <location>
        <begin position="238"/>
        <end position="256"/>
    </location>
</feature>
<keyword evidence="2" id="KW-0813">Transport</keyword>
<dbReference type="AlphaFoldDB" id="A0A7E4VWI2"/>
<dbReference type="PANTHER" id="PTHR48020:SF12">
    <property type="entry name" value="PROTON MYO-INOSITOL COTRANSPORTER"/>
    <property type="match status" value="1"/>
</dbReference>